<name>A0AAF1K947_9HYPH</name>
<dbReference type="KEGG" id="rtu:PR017_24830"/>
<dbReference type="EMBL" id="CP117258">
    <property type="protein sequence ID" value="WFR98542.1"/>
    <property type="molecule type" value="Genomic_DNA"/>
</dbReference>
<dbReference type="InterPro" id="IPR050237">
    <property type="entry name" value="ATP-dep_AMP-bd_enzyme"/>
</dbReference>
<dbReference type="Gene3D" id="3.30.300.30">
    <property type="match status" value="1"/>
</dbReference>
<gene>
    <name evidence="2" type="ORF">PR017_24830</name>
</gene>
<evidence type="ECO:0000313" key="3">
    <source>
        <dbReference type="Proteomes" id="UP000249499"/>
    </source>
</evidence>
<dbReference type="InterPro" id="IPR042099">
    <property type="entry name" value="ANL_N_sf"/>
</dbReference>
<dbReference type="AlphaFoldDB" id="A0AAF1K947"/>
<dbReference type="InterPro" id="IPR025110">
    <property type="entry name" value="AMP-bd_C"/>
</dbReference>
<dbReference type="Pfam" id="PF13193">
    <property type="entry name" value="AMP-binding_C"/>
    <property type="match status" value="1"/>
</dbReference>
<proteinExistence type="predicted"/>
<keyword evidence="2" id="KW-0614">Plasmid</keyword>
<dbReference type="InterPro" id="IPR045851">
    <property type="entry name" value="AMP-bd_C_sf"/>
</dbReference>
<dbReference type="Proteomes" id="UP000249499">
    <property type="component" value="Plasmid unnamed1"/>
</dbReference>
<evidence type="ECO:0000259" key="1">
    <source>
        <dbReference type="Pfam" id="PF13193"/>
    </source>
</evidence>
<keyword evidence="3" id="KW-1185">Reference proteome</keyword>
<dbReference type="SUPFAM" id="SSF56801">
    <property type="entry name" value="Acetyl-CoA synthetase-like"/>
    <property type="match status" value="1"/>
</dbReference>
<dbReference type="RefSeq" id="WP_111221532.1">
    <property type="nucleotide sequence ID" value="NZ_CP117258.1"/>
</dbReference>
<protein>
    <recommendedName>
        <fullName evidence="1">AMP-binding enzyme C-terminal domain-containing protein</fullName>
    </recommendedName>
</protein>
<feature type="domain" description="AMP-binding enzyme C-terminal" evidence="1">
    <location>
        <begin position="326"/>
        <end position="400"/>
    </location>
</feature>
<dbReference type="GO" id="GO:0016877">
    <property type="term" value="F:ligase activity, forming carbon-sulfur bonds"/>
    <property type="evidence" value="ECO:0007669"/>
    <property type="project" value="UniProtKB-ARBA"/>
</dbReference>
<reference evidence="3" key="2">
    <citation type="journal article" date="2023" name="MicrobiologyOpen">
        <title>Genomics of the tumorigenes clade of the family Rhizobiaceae and description of Rhizobium rhododendri sp. nov.</title>
        <authorList>
            <person name="Kuzmanovic N."/>
            <person name="diCenzo G.C."/>
            <person name="Bunk B."/>
            <person name="Sproeer C."/>
            <person name="Fruehling A."/>
            <person name="Neumann-Schaal M."/>
            <person name="Overmann J."/>
            <person name="Smalla K."/>
        </authorList>
    </citation>
    <scope>NUCLEOTIDE SEQUENCE [LARGE SCALE GENOMIC DNA]</scope>
    <source>
        <strain evidence="3">1078</strain>
        <plasmid evidence="3">unnamed1</plasmid>
    </source>
</reference>
<dbReference type="PANTHER" id="PTHR43767">
    <property type="entry name" value="LONG-CHAIN-FATTY-ACID--COA LIGASE"/>
    <property type="match status" value="1"/>
</dbReference>
<organism evidence="2 3">
    <name type="scientific">Rhizobium tumorigenes</name>
    <dbReference type="NCBI Taxonomy" id="2041385"/>
    <lineage>
        <taxon>Bacteria</taxon>
        <taxon>Pseudomonadati</taxon>
        <taxon>Pseudomonadota</taxon>
        <taxon>Alphaproteobacteria</taxon>
        <taxon>Hyphomicrobiales</taxon>
        <taxon>Rhizobiaceae</taxon>
        <taxon>Rhizobium/Agrobacterium group</taxon>
        <taxon>Rhizobium</taxon>
    </lineage>
</organism>
<dbReference type="PANTHER" id="PTHR43767:SF10">
    <property type="entry name" value="SURFACTIN SYNTHASE SUBUNIT 1"/>
    <property type="match status" value="1"/>
</dbReference>
<dbReference type="Gene3D" id="3.40.50.12780">
    <property type="entry name" value="N-terminal domain of ligase-like"/>
    <property type="match status" value="1"/>
</dbReference>
<reference evidence="2 3" key="1">
    <citation type="journal article" date="2018" name="Sci. Rep.">
        <title>Rhizobium tumorigenes sp. nov., a novel plant tumorigenic bacterium isolated from cane gall tumors on thornless blackberry.</title>
        <authorList>
            <person name="Kuzmanovi N."/>
            <person name="Smalla K."/>
            <person name="Gronow S."/>
            <person name="PuBawska J."/>
        </authorList>
    </citation>
    <scope>NUCLEOTIDE SEQUENCE [LARGE SCALE GENOMIC DNA]</scope>
    <source>
        <strain evidence="2 3">1078</strain>
    </source>
</reference>
<sequence>MLSRTATARVLQSLIEAELKNARERSSGAGSVIASDGGSWSDELSLRRDGQAGLGLDSLEMMTVGAAINEMFHLYESESDPDPAAMATFGDWLDAIEAAWACGVSKMTFLTSGSTGVSKRCFHDAAALIGEAGFLADLFTSRRRIIALAPPHHIYGCLLTAFLADRLAVDVVSGATCSPRYLNNGLLPGDLVVSFPDRWAAINRTISTWAVDVEGVVSTAPCPAPLMTSLIDRGLGGMTELYGSSETAGIGWRRHPSDRYTLMPHWSFENGRGEVAAGVRLRGPDGAVHDVPDTVEMITDREFTVGSRRDGGVQIGGINVWPQRIAAVLEQHPKVKAASVRLAPMPAGARLKAFVVPVSTGAEEELSSDLDTWCRQRLSEVERPRIWTFGTTLPVNEFGKAADWRD</sequence>
<geneLocation type="plasmid" evidence="2 3">
    <name>unnamed1</name>
</geneLocation>
<accession>A0AAF1K947</accession>
<evidence type="ECO:0000313" key="2">
    <source>
        <dbReference type="EMBL" id="WFR98542.1"/>
    </source>
</evidence>